<accession>A0A087B555</accession>
<keyword evidence="1" id="KW-0472">Membrane</keyword>
<feature type="transmembrane region" description="Helical" evidence="1">
    <location>
        <begin position="191"/>
        <end position="211"/>
    </location>
</feature>
<dbReference type="Proteomes" id="UP000029067">
    <property type="component" value="Unassembled WGS sequence"/>
</dbReference>
<organism evidence="2 3">
    <name type="scientific">Bifidobacterium cuniculi</name>
    <dbReference type="NCBI Taxonomy" id="1688"/>
    <lineage>
        <taxon>Bacteria</taxon>
        <taxon>Bacillati</taxon>
        <taxon>Actinomycetota</taxon>
        <taxon>Actinomycetes</taxon>
        <taxon>Bifidobacteriales</taxon>
        <taxon>Bifidobacteriaceae</taxon>
        <taxon>Bifidobacterium</taxon>
    </lineage>
</organism>
<evidence type="ECO:0000313" key="2">
    <source>
        <dbReference type="EMBL" id="KFI66155.1"/>
    </source>
</evidence>
<feature type="transmembrane region" description="Helical" evidence="1">
    <location>
        <begin position="83"/>
        <end position="105"/>
    </location>
</feature>
<feature type="transmembrane region" description="Helical" evidence="1">
    <location>
        <begin position="23"/>
        <end position="46"/>
    </location>
</feature>
<reference evidence="2 3" key="1">
    <citation type="submission" date="2014-03" db="EMBL/GenBank/DDBJ databases">
        <title>Genomics of Bifidobacteria.</title>
        <authorList>
            <person name="Ventura M."/>
            <person name="Milani C."/>
            <person name="Lugli G.A."/>
        </authorList>
    </citation>
    <scope>NUCLEOTIDE SEQUENCE [LARGE SCALE GENOMIC DNA]</scope>
    <source>
        <strain evidence="2 3">LMG 10738</strain>
    </source>
</reference>
<gene>
    <name evidence="2" type="ORF">BCUN_0662</name>
</gene>
<dbReference type="OrthoDB" id="3238956at2"/>
<keyword evidence="1" id="KW-1133">Transmembrane helix</keyword>
<feature type="transmembrane region" description="Helical" evidence="1">
    <location>
        <begin position="117"/>
        <end position="141"/>
    </location>
</feature>
<dbReference type="eggNOG" id="ENOG5030NNB">
    <property type="taxonomic scope" value="Bacteria"/>
</dbReference>
<name>A0A087B555_9BIFI</name>
<evidence type="ECO:0000313" key="3">
    <source>
        <dbReference type="Proteomes" id="UP000029067"/>
    </source>
</evidence>
<dbReference type="RefSeq" id="WP_051920596.1">
    <property type="nucleotide sequence ID" value="NZ_JGYV01000001.1"/>
</dbReference>
<keyword evidence="1" id="KW-0812">Transmembrane</keyword>
<sequence length="249" mass="26193">MTQAGAVRQSQEDKRVGEPQKPWWWTLLVQLVAYAGLVALACIPGSGNTTSATFSFTAFAVAVMLVLFEFFSPLRDLAAGRVIAVVLGLCAMVAASTPFVGTLVFEVAGRDHDLSGAAVVCAGWLAAAATLLTVLVVGGFLRQMLRRDRPDMIVQMGHMDLDGVAAVCASGWCFLPVMFHEASAPDAARMAVLAAVAVVAVLLAWVGRQWVSDARPLDGARCTWIGFGLLSVMLTGGAVGVAALVMWLV</sequence>
<comment type="caution">
    <text evidence="2">The sequence shown here is derived from an EMBL/GenBank/DDBJ whole genome shotgun (WGS) entry which is preliminary data.</text>
</comment>
<evidence type="ECO:0000256" key="1">
    <source>
        <dbReference type="SAM" id="Phobius"/>
    </source>
</evidence>
<dbReference type="EMBL" id="JGYV01000001">
    <property type="protein sequence ID" value="KFI66155.1"/>
    <property type="molecule type" value="Genomic_DNA"/>
</dbReference>
<dbReference type="STRING" id="1688.BCUN_0662"/>
<keyword evidence="3" id="KW-1185">Reference proteome</keyword>
<feature type="transmembrane region" description="Helical" evidence="1">
    <location>
        <begin position="223"/>
        <end position="248"/>
    </location>
</feature>
<protein>
    <submittedName>
        <fullName evidence="2">Uncharacterized protein</fullName>
    </submittedName>
</protein>
<proteinExistence type="predicted"/>
<feature type="transmembrane region" description="Helical" evidence="1">
    <location>
        <begin position="161"/>
        <end position="179"/>
    </location>
</feature>
<dbReference type="AlphaFoldDB" id="A0A087B555"/>
<feature type="transmembrane region" description="Helical" evidence="1">
    <location>
        <begin position="52"/>
        <end position="71"/>
    </location>
</feature>